<keyword evidence="1" id="KW-0560">Oxidoreductase</keyword>
<evidence type="ECO:0000259" key="3">
    <source>
        <dbReference type="Pfam" id="PF22725"/>
    </source>
</evidence>
<dbReference type="InterPro" id="IPR050463">
    <property type="entry name" value="Gfo/Idh/MocA_oxidrdct_glycsds"/>
</dbReference>
<dbReference type="Pfam" id="PF01408">
    <property type="entry name" value="GFO_IDH_MocA"/>
    <property type="match status" value="1"/>
</dbReference>
<dbReference type="EMBL" id="JRJU01000008">
    <property type="protein sequence ID" value="KHF40536.1"/>
    <property type="molecule type" value="Genomic_DNA"/>
</dbReference>
<accession>A0A0B0ILJ0</accession>
<dbReference type="InterPro" id="IPR055170">
    <property type="entry name" value="GFO_IDH_MocA-like_dom"/>
</dbReference>
<dbReference type="Pfam" id="PF22725">
    <property type="entry name" value="GFO_IDH_MocA_C3"/>
    <property type="match status" value="1"/>
</dbReference>
<evidence type="ECO:0000313" key="4">
    <source>
        <dbReference type="EMBL" id="KHF40536.1"/>
    </source>
</evidence>
<feature type="domain" description="GFO/IDH/MocA-like oxidoreductase" evidence="3">
    <location>
        <begin position="127"/>
        <end position="263"/>
    </location>
</feature>
<dbReference type="eggNOG" id="COG0673">
    <property type="taxonomic scope" value="Bacteria"/>
</dbReference>
<dbReference type="Gene3D" id="3.40.50.720">
    <property type="entry name" value="NAD(P)-binding Rossmann-like Domain"/>
    <property type="match status" value="1"/>
</dbReference>
<reference evidence="4 5" key="1">
    <citation type="submission" date="2014-09" db="EMBL/GenBank/DDBJ databases">
        <title>Genome sequencing and annotation of Bacillus Okhensis strain Kh10-101T.</title>
        <authorList>
            <person name="Prakash J.S."/>
        </authorList>
    </citation>
    <scope>NUCLEOTIDE SEQUENCE [LARGE SCALE GENOMIC DNA]</scope>
    <source>
        <strain evidence="5">Kh10-101T</strain>
    </source>
</reference>
<comment type="caution">
    <text evidence="4">The sequence shown here is derived from an EMBL/GenBank/DDBJ whole genome shotgun (WGS) entry which is preliminary data.</text>
</comment>
<dbReference type="Gene3D" id="3.30.360.10">
    <property type="entry name" value="Dihydrodipicolinate Reductase, domain 2"/>
    <property type="match status" value="1"/>
</dbReference>
<proteinExistence type="predicted"/>
<dbReference type="OrthoDB" id="9815825at2"/>
<dbReference type="RefSeq" id="WP_034627890.1">
    <property type="nucleotide sequence ID" value="NZ_JRJU01000008.1"/>
</dbReference>
<dbReference type="GO" id="GO:0000166">
    <property type="term" value="F:nucleotide binding"/>
    <property type="evidence" value="ECO:0007669"/>
    <property type="project" value="InterPro"/>
</dbReference>
<dbReference type="AlphaFoldDB" id="A0A0B0ILJ0"/>
<dbReference type="GO" id="GO:0016491">
    <property type="term" value="F:oxidoreductase activity"/>
    <property type="evidence" value="ECO:0007669"/>
    <property type="project" value="UniProtKB-KW"/>
</dbReference>
<feature type="domain" description="Gfo/Idh/MocA-like oxidoreductase N-terminal" evidence="2">
    <location>
        <begin position="2"/>
        <end position="115"/>
    </location>
</feature>
<dbReference type="InterPro" id="IPR036291">
    <property type="entry name" value="NAD(P)-bd_dom_sf"/>
</dbReference>
<dbReference type="SUPFAM" id="SSF51735">
    <property type="entry name" value="NAD(P)-binding Rossmann-fold domains"/>
    <property type="match status" value="1"/>
</dbReference>
<gene>
    <name evidence="4" type="ORF">LQ50_08380</name>
</gene>
<name>A0A0B0ILJ0_9BACI</name>
<keyword evidence="5" id="KW-1185">Reference proteome</keyword>
<evidence type="ECO:0000256" key="1">
    <source>
        <dbReference type="ARBA" id="ARBA00023002"/>
    </source>
</evidence>
<protein>
    <submittedName>
        <fullName evidence="4">Oxidoreductase</fullName>
    </submittedName>
</protein>
<evidence type="ECO:0000313" key="5">
    <source>
        <dbReference type="Proteomes" id="UP000030832"/>
    </source>
</evidence>
<organism evidence="4 5">
    <name type="scientific">Halalkalibacter okhensis</name>
    <dbReference type="NCBI Taxonomy" id="333138"/>
    <lineage>
        <taxon>Bacteria</taxon>
        <taxon>Bacillati</taxon>
        <taxon>Bacillota</taxon>
        <taxon>Bacilli</taxon>
        <taxon>Bacillales</taxon>
        <taxon>Bacillaceae</taxon>
        <taxon>Halalkalibacter</taxon>
    </lineage>
</organism>
<sequence>MKLGIIGCGNISSIYLENCNRFSELQVKACADLDRQRAIKQAEKYGVPSALSVDELLLDEEIELVINLTIPKVHAQVCRQILAAGKHVYVEKPLTSELKDGEELIALAKEKGLRIGSAPDTFLGAGIQTCKKLIDDGVIGKPLSVTGFMMTPGHERWHPNPDFYYEVGGGPMYDMGPYYLTTFVQLLGPMKKVTCLASQAFSERTITSQPRYGEKITVQTPTYLSGTIEFTNGAIGTLITSFDTFTKVDYPNIEIYGTEGTLRVPDPNTFGGPVLLRKPGSSEWTSVELISDYHFNARGLGVLEMVDAIKKDKPHQASGEVGLHVLEAMHGFHQAAETGMHYELRNQCHVSTVLT</sequence>
<evidence type="ECO:0000259" key="2">
    <source>
        <dbReference type="Pfam" id="PF01408"/>
    </source>
</evidence>
<dbReference type="InterPro" id="IPR000683">
    <property type="entry name" value="Gfo/Idh/MocA-like_OxRdtase_N"/>
</dbReference>
<dbReference type="SUPFAM" id="SSF55347">
    <property type="entry name" value="Glyceraldehyde-3-phosphate dehydrogenase-like, C-terminal domain"/>
    <property type="match status" value="1"/>
</dbReference>
<dbReference type="Proteomes" id="UP000030832">
    <property type="component" value="Unassembled WGS sequence"/>
</dbReference>
<dbReference type="PANTHER" id="PTHR43818:SF11">
    <property type="entry name" value="BCDNA.GH03377"/>
    <property type="match status" value="1"/>
</dbReference>
<dbReference type="PANTHER" id="PTHR43818">
    <property type="entry name" value="BCDNA.GH03377"/>
    <property type="match status" value="1"/>
</dbReference>
<dbReference type="STRING" id="333138.LQ50_08380"/>